<evidence type="ECO:0000259" key="1">
    <source>
        <dbReference type="Pfam" id="PF14749"/>
    </source>
</evidence>
<dbReference type="GO" id="GO:0050660">
    <property type="term" value="F:flavin adenine dinucleotide binding"/>
    <property type="evidence" value="ECO:0007669"/>
    <property type="project" value="InterPro"/>
</dbReference>
<dbReference type="InterPro" id="IPR037069">
    <property type="entry name" value="AcylCoA_DH/ox_N_sf"/>
</dbReference>
<evidence type="ECO:0000313" key="2">
    <source>
        <dbReference type="EMBL" id="KAF2184321.1"/>
    </source>
</evidence>
<protein>
    <recommendedName>
        <fullName evidence="1">Acyl-coenzyme A oxidase N-terminal domain-containing protein</fullName>
    </recommendedName>
</protein>
<gene>
    <name evidence="2" type="ORF">K469DRAFT_709053</name>
</gene>
<dbReference type="GO" id="GO:0016627">
    <property type="term" value="F:oxidoreductase activity, acting on the CH-CH group of donors"/>
    <property type="evidence" value="ECO:0007669"/>
    <property type="project" value="InterPro"/>
</dbReference>
<dbReference type="Proteomes" id="UP000800200">
    <property type="component" value="Unassembled WGS sequence"/>
</dbReference>
<dbReference type="AlphaFoldDB" id="A0A6A6DX94"/>
<proteinExistence type="predicted"/>
<keyword evidence="3" id="KW-1185">Reference proteome</keyword>
<dbReference type="EMBL" id="ML994638">
    <property type="protein sequence ID" value="KAF2184321.1"/>
    <property type="molecule type" value="Genomic_DNA"/>
</dbReference>
<sequence>MDRKRRVLDVLRSEKVFDKSQNYFAGSVDRFETALTRAKKLRNLGMKHDWTPEEFRTAGELISEPGPCGLRESVFLVTLNEQGHAWAA</sequence>
<name>A0A6A6DX94_9PEZI</name>
<feature type="domain" description="Acyl-coenzyme A oxidase N-terminal" evidence="1">
    <location>
        <begin position="2"/>
        <end position="83"/>
    </location>
</feature>
<reference evidence="2" key="1">
    <citation type="journal article" date="2020" name="Stud. Mycol.">
        <title>101 Dothideomycetes genomes: a test case for predicting lifestyles and emergence of pathogens.</title>
        <authorList>
            <person name="Haridas S."/>
            <person name="Albert R."/>
            <person name="Binder M."/>
            <person name="Bloem J."/>
            <person name="Labutti K."/>
            <person name="Salamov A."/>
            <person name="Andreopoulos B."/>
            <person name="Baker S."/>
            <person name="Barry K."/>
            <person name="Bills G."/>
            <person name="Bluhm B."/>
            <person name="Cannon C."/>
            <person name="Castanera R."/>
            <person name="Culley D."/>
            <person name="Daum C."/>
            <person name="Ezra D."/>
            <person name="Gonzalez J."/>
            <person name="Henrissat B."/>
            <person name="Kuo A."/>
            <person name="Liang C."/>
            <person name="Lipzen A."/>
            <person name="Lutzoni F."/>
            <person name="Magnuson J."/>
            <person name="Mondo S."/>
            <person name="Nolan M."/>
            <person name="Ohm R."/>
            <person name="Pangilinan J."/>
            <person name="Park H.-J."/>
            <person name="Ramirez L."/>
            <person name="Alfaro M."/>
            <person name="Sun H."/>
            <person name="Tritt A."/>
            <person name="Yoshinaga Y."/>
            <person name="Zwiers L.-H."/>
            <person name="Turgeon B."/>
            <person name="Goodwin S."/>
            <person name="Spatafora J."/>
            <person name="Crous P."/>
            <person name="Grigoriev I."/>
        </authorList>
    </citation>
    <scope>NUCLEOTIDE SEQUENCE</scope>
    <source>
        <strain evidence="2">CBS 207.26</strain>
    </source>
</reference>
<dbReference type="Pfam" id="PF14749">
    <property type="entry name" value="Acyl-CoA_ox_N"/>
    <property type="match status" value="1"/>
</dbReference>
<dbReference type="OrthoDB" id="538336at2759"/>
<evidence type="ECO:0000313" key="3">
    <source>
        <dbReference type="Proteomes" id="UP000800200"/>
    </source>
</evidence>
<organism evidence="2 3">
    <name type="scientific">Zopfia rhizophila CBS 207.26</name>
    <dbReference type="NCBI Taxonomy" id="1314779"/>
    <lineage>
        <taxon>Eukaryota</taxon>
        <taxon>Fungi</taxon>
        <taxon>Dikarya</taxon>
        <taxon>Ascomycota</taxon>
        <taxon>Pezizomycotina</taxon>
        <taxon>Dothideomycetes</taxon>
        <taxon>Dothideomycetes incertae sedis</taxon>
        <taxon>Zopfiaceae</taxon>
        <taxon>Zopfia</taxon>
    </lineage>
</organism>
<accession>A0A6A6DX94</accession>
<dbReference type="InterPro" id="IPR029320">
    <property type="entry name" value="Acyl-CoA_ox_N"/>
</dbReference>
<dbReference type="Gene3D" id="1.10.540.10">
    <property type="entry name" value="Acyl-CoA dehydrogenase/oxidase, N-terminal domain"/>
    <property type="match status" value="1"/>
</dbReference>